<comment type="caution">
    <text evidence="9">The sequence shown here is derived from an EMBL/GenBank/DDBJ whole genome shotgun (WGS) entry which is preliminary data.</text>
</comment>
<dbReference type="SMART" id="SM00304">
    <property type="entry name" value="HAMP"/>
    <property type="match status" value="2"/>
</dbReference>
<dbReference type="EMBL" id="JAFVMH010000002">
    <property type="protein sequence ID" value="MBO1324701.1"/>
    <property type="molecule type" value="Genomic_DNA"/>
</dbReference>
<dbReference type="PROSITE" id="PS50885">
    <property type="entry name" value="HAMP"/>
    <property type="match status" value="2"/>
</dbReference>
<feature type="compositionally biased region" description="Low complexity" evidence="5">
    <location>
        <begin position="407"/>
        <end position="419"/>
    </location>
</feature>
<feature type="domain" description="HAMP" evidence="8">
    <location>
        <begin position="292"/>
        <end position="344"/>
    </location>
</feature>
<evidence type="ECO:0000259" key="7">
    <source>
        <dbReference type="PROSITE" id="PS50111"/>
    </source>
</evidence>
<dbReference type="RefSeq" id="WP_207845371.1">
    <property type="nucleotide sequence ID" value="NZ_JAFVMH010000002.1"/>
</dbReference>
<feature type="transmembrane region" description="Helical" evidence="6">
    <location>
        <begin position="191"/>
        <end position="213"/>
    </location>
</feature>
<gene>
    <name evidence="9" type="ORF">J2D77_05975</name>
</gene>
<proteinExistence type="inferred from homology"/>
<dbReference type="Gene3D" id="1.10.287.950">
    <property type="entry name" value="Methyl-accepting chemotaxis protein"/>
    <property type="match status" value="1"/>
</dbReference>
<dbReference type="Proteomes" id="UP000664073">
    <property type="component" value="Unassembled WGS sequence"/>
</dbReference>
<keyword evidence="10" id="KW-1185">Reference proteome</keyword>
<evidence type="ECO:0000256" key="2">
    <source>
        <dbReference type="ARBA" id="ARBA00029447"/>
    </source>
</evidence>
<keyword evidence="6" id="KW-1133">Transmembrane helix</keyword>
<feature type="domain" description="Methyl-accepting transducer" evidence="7">
    <location>
        <begin position="349"/>
        <end position="578"/>
    </location>
</feature>
<dbReference type="CDD" id="cd06225">
    <property type="entry name" value="HAMP"/>
    <property type="match status" value="1"/>
</dbReference>
<evidence type="ECO:0000256" key="5">
    <source>
        <dbReference type="SAM" id="MobiDB-lite"/>
    </source>
</evidence>
<keyword evidence="6" id="KW-0472">Membrane</keyword>
<dbReference type="AlphaFoldDB" id="A0A939KR80"/>
<feature type="region of interest" description="Disordered" evidence="5">
    <location>
        <begin position="397"/>
        <end position="419"/>
    </location>
</feature>
<evidence type="ECO:0000256" key="3">
    <source>
        <dbReference type="PROSITE-ProRule" id="PRU00284"/>
    </source>
</evidence>
<keyword evidence="1" id="KW-0145">Chemotaxis</keyword>
<dbReference type="InterPro" id="IPR024478">
    <property type="entry name" value="HlyB_4HB_MCP"/>
</dbReference>
<evidence type="ECO:0000313" key="9">
    <source>
        <dbReference type="EMBL" id="MBO1324701.1"/>
    </source>
</evidence>
<feature type="coiled-coil region" evidence="4">
    <location>
        <begin position="261"/>
        <end position="292"/>
    </location>
</feature>
<keyword evidence="3" id="KW-0807">Transducer</keyword>
<feature type="domain" description="HAMP" evidence="8">
    <location>
        <begin position="210"/>
        <end position="263"/>
    </location>
</feature>
<dbReference type="PANTHER" id="PTHR43531:SF11">
    <property type="entry name" value="METHYL-ACCEPTING CHEMOTAXIS PROTEIN 3"/>
    <property type="match status" value="1"/>
</dbReference>
<dbReference type="GO" id="GO:0005886">
    <property type="term" value="C:plasma membrane"/>
    <property type="evidence" value="ECO:0007669"/>
    <property type="project" value="TreeGrafter"/>
</dbReference>
<sequence>MRPLGIKASLGLVQLFVAGACIVAGVSSIWGLKEVSNQIEQIDHKSIASIKAIAPIDDLLRAFRITESEQLAATTPETMAMLASLVTAIEDEEGANIKAYAPLVSSPQEATLFRNLQTEWAQYKTDHDDTFKNWVISADKSNAIAAGARLRDLQETMASTLASLTTVNIAHAVSYARESQAAYKATLWRVYTAYAALFVVMVVSAFVVMYNILRPLQKINTAITRLAKGQTDQTFPFSVRKDEIGDISRSLEIFRAEAIAKQKLERDSEAQRQQAEAERIAIQNRAEAEASERLHKATGDLAAGLRRMAAGDLSFQVETMFSEEFEPLRHDFNQSLAQLAEAFSQMSRAVHTITNGTRELATGADHLARRTEQQAASLEETAASVAGIARSVADSAKRSENAQQIGTQARQSAATSATITHETEEAMRRIEHGSEQITSIVDVIDNIAFQTNILALNASVEAARAGDVGRGFAVVANEVRALAQKSAEAAKDVRAVIRKTAADVKEGSERVRDSSDTLRTISDFISEMGEHLDAIATAAREQSSSLSEINTAVGSLDQTTQQNAAVAEEFNATSRSLADESHKLNGLVRQFQLPEETGFYRQDLAIEERSPARPRLVQ</sequence>
<accession>A0A939KR80</accession>
<dbReference type="GO" id="GO:0006935">
    <property type="term" value="P:chemotaxis"/>
    <property type="evidence" value="ECO:0007669"/>
    <property type="project" value="UniProtKB-KW"/>
</dbReference>
<dbReference type="InterPro" id="IPR004089">
    <property type="entry name" value="MCPsignal_dom"/>
</dbReference>
<comment type="similarity">
    <text evidence="2">Belongs to the methyl-accepting chemotaxis (MCP) protein family.</text>
</comment>
<dbReference type="Gene3D" id="6.10.340.10">
    <property type="match status" value="1"/>
</dbReference>
<dbReference type="Pfam" id="PF00672">
    <property type="entry name" value="HAMP"/>
    <property type="match status" value="1"/>
</dbReference>
<reference evidence="9" key="1">
    <citation type="submission" date="2021-03" db="EMBL/GenBank/DDBJ databases">
        <title>The complete genome sequence of Acetobacter sp. TBRC 12339.</title>
        <authorList>
            <person name="Charoenyingcharoen P."/>
            <person name="Yukphan P."/>
        </authorList>
    </citation>
    <scope>NUCLEOTIDE SEQUENCE</scope>
    <source>
        <strain evidence="9">TBRC 12339</strain>
    </source>
</reference>
<evidence type="ECO:0000256" key="1">
    <source>
        <dbReference type="ARBA" id="ARBA00022500"/>
    </source>
</evidence>
<protein>
    <submittedName>
        <fullName evidence="9">Methyl-accepting chemotaxis protein</fullName>
    </submittedName>
</protein>
<evidence type="ECO:0000313" key="10">
    <source>
        <dbReference type="Proteomes" id="UP000664073"/>
    </source>
</evidence>
<evidence type="ECO:0000256" key="4">
    <source>
        <dbReference type="SAM" id="Coils"/>
    </source>
</evidence>
<dbReference type="PANTHER" id="PTHR43531">
    <property type="entry name" value="PROTEIN ICFG"/>
    <property type="match status" value="1"/>
</dbReference>
<evidence type="ECO:0000259" key="8">
    <source>
        <dbReference type="PROSITE" id="PS50885"/>
    </source>
</evidence>
<dbReference type="GO" id="GO:0007165">
    <property type="term" value="P:signal transduction"/>
    <property type="evidence" value="ECO:0007669"/>
    <property type="project" value="UniProtKB-KW"/>
</dbReference>
<evidence type="ECO:0000256" key="6">
    <source>
        <dbReference type="SAM" id="Phobius"/>
    </source>
</evidence>
<dbReference type="PROSITE" id="PS51257">
    <property type="entry name" value="PROKAR_LIPOPROTEIN"/>
    <property type="match status" value="1"/>
</dbReference>
<feature type="transmembrane region" description="Helical" evidence="6">
    <location>
        <begin position="12"/>
        <end position="32"/>
    </location>
</feature>
<dbReference type="SUPFAM" id="SSF58104">
    <property type="entry name" value="Methyl-accepting chemotaxis protein (MCP) signaling domain"/>
    <property type="match status" value="1"/>
</dbReference>
<dbReference type="Pfam" id="PF00015">
    <property type="entry name" value="MCPsignal"/>
    <property type="match status" value="1"/>
</dbReference>
<dbReference type="CDD" id="cd11386">
    <property type="entry name" value="MCP_signal"/>
    <property type="match status" value="1"/>
</dbReference>
<keyword evidence="6" id="KW-0812">Transmembrane</keyword>
<organism evidence="9 10">
    <name type="scientific">Acetobacter garciniae</name>
    <dbReference type="NCBI Taxonomy" id="2817435"/>
    <lineage>
        <taxon>Bacteria</taxon>
        <taxon>Pseudomonadati</taxon>
        <taxon>Pseudomonadota</taxon>
        <taxon>Alphaproteobacteria</taxon>
        <taxon>Acetobacterales</taxon>
        <taxon>Acetobacteraceae</taxon>
        <taxon>Acetobacter</taxon>
    </lineage>
</organism>
<dbReference type="InterPro" id="IPR051310">
    <property type="entry name" value="MCP_chemotaxis"/>
</dbReference>
<keyword evidence="4" id="KW-0175">Coiled coil</keyword>
<dbReference type="PROSITE" id="PS50111">
    <property type="entry name" value="CHEMOTAXIS_TRANSDUC_2"/>
    <property type="match status" value="1"/>
</dbReference>
<dbReference type="SUPFAM" id="SSF158472">
    <property type="entry name" value="HAMP domain-like"/>
    <property type="match status" value="1"/>
</dbReference>
<dbReference type="InterPro" id="IPR003660">
    <property type="entry name" value="HAMP_dom"/>
</dbReference>
<dbReference type="GO" id="GO:0004888">
    <property type="term" value="F:transmembrane signaling receptor activity"/>
    <property type="evidence" value="ECO:0007669"/>
    <property type="project" value="TreeGrafter"/>
</dbReference>
<dbReference type="Pfam" id="PF12729">
    <property type="entry name" value="4HB_MCP_1"/>
    <property type="match status" value="1"/>
</dbReference>
<name>A0A939KR80_9PROT</name>
<dbReference type="SMART" id="SM00283">
    <property type="entry name" value="MA"/>
    <property type="match status" value="1"/>
</dbReference>